<name>A0AAV1WCH7_LUPLU</name>
<reference evidence="2 3" key="1">
    <citation type="submission" date="2024-03" db="EMBL/GenBank/DDBJ databases">
        <authorList>
            <person name="Martinez-Hernandez J."/>
        </authorList>
    </citation>
    <scope>NUCLEOTIDE SEQUENCE [LARGE SCALE GENOMIC DNA]</scope>
</reference>
<organism evidence="2 3">
    <name type="scientific">Lupinus luteus</name>
    <name type="common">European yellow lupine</name>
    <dbReference type="NCBI Taxonomy" id="3873"/>
    <lineage>
        <taxon>Eukaryota</taxon>
        <taxon>Viridiplantae</taxon>
        <taxon>Streptophyta</taxon>
        <taxon>Embryophyta</taxon>
        <taxon>Tracheophyta</taxon>
        <taxon>Spermatophyta</taxon>
        <taxon>Magnoliopsida</taxon>
        <taxon>eudicotyledons</taxon>
        <taxon>Gunneridae</taxon>
        <taxon>Pentapetalae</taxon>
        <taxon>rosids</taxon>
        <taxon>fabids</taxon>
        <taxon>Fabales</taxon>
        <taxon>Fabaceae</taxon>
        <taxon>Papilionoideae</taxon>
        <taxon>50 kb inversion clade</taxon>
        <taxon>genistoids sensu lato</taxon>
        <taxon>core genistoids</taxon>
        <taxon>Genisteae</taxon>
        <taxon>Lupinus</taxon>
    </lineage>
</organism>
<evidence type="ECO:0000313" key="3">
    <source>
        <dbReference type="Proteomes" id="UP001497480"/>
    </source>
</evidence>
<protein>
    <submittedName>
        <fullName evidence="2">Uncharacterized protein</fullName>
    </submittedName>
</protein>
<feature type="region of interest" description="Disordered" evidence="1">
    <location>
        <begin position="1"/>
        <end position="27"/>
    </location>
</feature>
<dbReference type="Proteomes" id="UP001497480">
    <property type="component" value="Unassembled WGS sequence"/>
</dbReference>
<dbReference type="EMBL" id="CAXHTB010000005">
    <property type="protein sequence ID" value="CAL0306728.1"/>
    <property type="molecule type" value="Genomic_DNA"/>
</dbReference>
<comment type="caution">
    <text evidence="2">The sequence shown here is derived from an EMBL/GenBank/DDBJ whole genome shotgun (WGS) entry which is preliminary data.</text>
</comment>
<evidence type="ECO:0000313" key="2">
    <source>
        <dbReference type="EMBL" id="CAL0306728.1"/>
    </source>
</evidence>
<sequence>MGVAKNKDVIPSQQELHHPGSSSDVMWVENPPYSQLVDGCTFPEKESMLMGNEIMAQ</sequence>
<keyword evidence="3" id="KW-1185">Reference proteome</keyword>
<evidence type="ECO:0000256" key="1">
    <source>
        <dbReference type="SAM" id="MobiDB-lite"/>
    </source>
</evidence>
<gene>
    <name evidence="2" type="ORF">LLUT_LOCUS7788</name>
</gene>
<accession>A0AAV1WCH7</accession>
<dbReference type="AlphaFoldDB" id="A0AAV1WCH7"/>
<proteinExistence type="predicted"/>